<gene>
    <name evidence="3" type="ORF">P691DRAFT_765258</name>
</gene>
<feature type="signal peptide" evidence="2">
    <location>
        <begin position="1"/>
        <end position="21"/>
    </location>
</feature>
<keyword evidence="1" id="KW-1133">Transmembrane helix</keyword>
<feature type="transmembrane region" description="Helical" evidence="1">
    <location>
        <begin position="176"/>
        <end position="195"/>
    </location>
</feature>
<evidence type="ECO:0008006" key="5">
    <source>
        <dbReference type="Google" id="ProtNLM"/>
    </source>
</evidence>
<evidence type="ECO:0000256" key="1">
    <source>
        <dbReference type="SAM" id="Phobius"/>
    </source>
</evidence>
<proteinExistence type="predicted"/>
<dbReference type="EMBL" id="MU151640">
    <property type="protein sequence ID" value="KAF9442401.1"/>
    <property type="molecule type" value="Genomic_DNA"/>
</dbReference>
<protein>
    <recommendedName>
        <fullName evidence="5">CSC1/OSCA1-like 7TM region domain-containing protein</fullName>
    </recommendedName>
</protein>
<reference evidence="3" key="1">
    <citation type="submission" date="2020-11" db="EMBL/GenBank/DDBJ databases">
        <authorList>
            <consortium name="DOE Joint Genome Institute"/>
            <person name="Ahrendt S."/>
            <person name="Riley R."/>
            <person name="Andreopoulos W."/>
            <person name="Labutti K."/>
            <person name="Pangilinan J."/>
            <person name="Ruiz-Duenas F.J."/>
            <person name="Barrasa J.M."/>
            <person name="Sanchez-Garcia M."/>
            <person name="Camarero S."/>
            <person name="Miyauchi S."/>
            <person name="Serrano A."/>
            <person name="Linde D."/>
            <person name="Babiker R."/>
            <person name="Drula E."/>
            <person name="Ayuso-Fernandez I."/>
            <person name="Pacheco R."/>
            <person name="Padilla G."/>
            <person name="Ferreira P."/>
            <person name="Barriuso J."/>
            <person name="Kellner H."/>
            <person name="Castanera R."/>
            <person name="Alfaro M."/>
            <person name="Ramirez L."/>
            <person name="Pisabarro A.G."/>
            <person name="Kuo A."/>
            <person name="Tritt A."/>
            <person name="Lipzen A."/>
            <person name="He G."/>
            <person name="Yan M."/>
            <person name="Ng V."/>
            <person name="Cullen D."/>
            <person name="Martin F."/>
            <person name="Rosso M.-N."/>
            <person name="Henrissat B."/>
            <person name="Hibbett D."/>
            <person name="Martinez A.T."/>
            <person name="Grigoriev I.V."/>
        </authorList>
    </citation>
    <scope>NUCLEOTIDE SEQUENCE</scope>
    <source>
        <strain evidence="3">MF-IS2</strain>
    </source>
</reference>
<keyword evidence="1" id="KW-0472">Membrane</keyword>
<comment type="caution">
    <text evidence="3">The sequence shown here is derived from an EMBL/GenBank/DDBJ whole genome shotgun (WGS) entry which is preliminary data.</text>
</comment>
<accession>A0A9P6BW18</accession>
<name>A0A9P6BW18_9AGAR</name>
<evidence type="ECO:0000256" key="2">
    <source>
        <dbReference type="SAM" id="SignalP"/>
    </source>
</evidence>
<keyword evidence="1" id="KW-0812">Transmembrane</keyword>
<keyword evidence="2" id="KW-0732">Signal</keyword>
<evidence type="ECO:0000313" key="3">
    <source>
        <dbReference type="EMBL" id="KAF9442401.1"/>
    </source>
</evidence>
<feature type="transmembrane region" description="Helical" evidence="1">
    <location>
        <begin position="128"/>
        <end position="155"/>
    </location>
</feature>
<feature type="chain" id="PRO_5040491199" description="CSC1/OSCA1-like 7TM region domain-containing protein" evidence="2">
    <location>
        <begin position="22"/>
        <end position="261"/>
    </location>
</feature>
<dbReference type="AlphaFoldDB" id="A0A9P6BW18"/>
<evidence type="ECO:0000313" key="4">
    <source>
        <dbReference type="Proteomes" id="UP000807342"/>
    </source>
</evidence>
<sequence length="261" mass="28115">MIRTTTLLAVVGMGVAGGTSGLDDGGVIQVSASAEQWWMSLRAKSAEVVDDGLECDFDQPPTASATPTVLSPDEIDILAYPDGGAKPTREWCWWALLLSPGPIERPVPPSNGNISQFCTILNDESDDGIATVALAGPIVILFFDTAVMGMAIWAIRRKYHVHDRSNPLLMKIRQDTITYFCNNFLVAVVSVIVFLTNVGQAVVSLRIASVLTSTLASTMILDLKDYGNCTFSFSQDLAAAYSVSELSTLRFDARGSSQIDE</sequence>
<dbReference type="Proteomes" id="UP000807342">
    <property type="component" value="Unassembled WGS sequence"/>
</dbReference>
<keyword evidence="4" id="KW-1185">Reference proteome</keyword>
<organism evidence="3 4">
    <name type="scientific">Macrolepiota fuliginosa MF-IS2</name>
    <dbReference type="NCBI Taxonomy" id="1400762"/>
    <lineage>
        <taxon>Eukaryota</taxon>
        <taxon>Fungi</taxon>
        <taxon>Dikarya</taxon>
        <taxon>Basidiomycota</taxon>
        <taxon>Agaricomycotina</taxon>
        <taxon>Agaricomycetes</taxon>
        <taxon>Agaricomycetidae</taxon>
        <taxon>Agaricales</taxon>
        <taxon>Agaricineae</taxon>
        <taxon>Agaricaceae</taxon>
        <taxon>Macrolepiota</taxon>
    </lineage>
</organism>